<name>A0AAV5LFV5_9ROSI</name>
<keyword evidence="2" id="KW-0479">Metal-binding</keyword>
<keyword evidence="3" id="KW-0460">Magnesium</keyword>
<dbReference type="InterPro" id="IPR032630">
    <property type="entry name" value="P_typ_ATPase_c"/>
</dbReference>
<feature type="transmembrane region" description="Helical" evidence="4">
    <location>
        <begin position="70"/>
        <end position="90"/>
    </location>
</feature>
<dbReference type="GO" id="GO:0045332">
    <property type="term" value="P:phospholipid translocation"/>
    <property type="evidence" value="ECO:0007669"/>
    <property type="project" value="TreeGrafter"/>
</dbReference>
<keyword evidence="4" id="KW-1133">Transmembrane helix</keyword>
<evidence type="ECO:0000256" key="3">
    <source>
        <dbReference type="ARBA" id="ARBA00022842"/>
    </source>
</evidence>
<dbReference type="PANTHER" id="PTHR24092:SF150">
    <property type="entry name" value="PHOSPHOLIPID-TRANSPORTING ATPASE"/>
    <property type="match status" value="1"/>
</dbReference>
<dbReference type="GO" id="GO:0140326">
    <property type="term" value="F:ATPase-coupled intramembrane lipid transporter activity"/>
    <property type="evidence" value="ECO:0007669"/>
    <property type="project" value="TreeGrafter"/>
</dbReference>
<dbReference type="Pfam" id="PF16212">
    <property type="entry name" value="PhoLip_ATPase_C"/>
    <property type="match status" value="1"/>
</dbReference>
<evidence type="ECO:0000256" key="4">
    <source>
        <dbReference type="SAM" id="Phobius"/>
    </source>
</evidence>
<comment type="caution">
    <text evidence="6">The sequence shown here is derived from an EMBL/GenBank/DDBJ whole genome shotgun (WGS) entry which is preliminary data.</text>
</comment>
<accession>A0AAV5LFV5</accession>
<evidence type="ECO:0000313" key="6">
    <source>
        <dbReference type="EMBL" id="GKV35741.1"/>
    </source>
</evidence>
<dbReference type="PANTHER" id="PTHR24092">
    <property type="entry name" value="PROBABLE PHOSPHOLIPID-TRANSPORTING ATPASE"/>
    <property type="match status" value="1"/>
</dbReference>
<dbReference type="GO" id="GO:0005886">
    <property type="term" value="C:plasma membrane"/>
    <property type="evidence" value="ECO:0007669"/>
    <property type="project" value="TreeGrafter"/>
</dbReference>
<feature type="domain" description="P-type ATPase C-terminal" evidence="5">
    <location>
        <begin position="2"/>
        <end position="91"/>
    </location>
</feature>
<sequence>MGGQTADMAALGTTMFTSIIWALNCIALTVSHFTWIQHLFIWGSIVTWYLFLFTYGMLSPTIAGNAHQLLVEALASAPIYWLATLLVTVAQKTLRINACGLGSSKARQKTNLGFLARVDAKIRQLRVKLQRKQPSLEQVHDMMSPIS</sequence>
<keyword evidence="4" id="KW-0812">Transmembrane</keyword>
<evidence type="ECO:0000259" key="5">
    <source>
        <dbReference type="Pfam" id="PF16212"/>
    </source>
</evidence>
<evidence type="ECO:0000256" key="1">
    <source>
        <dbReference type="ARBA" id="ARBA00004141"/>
    </source>
</evidence>
<dbReference type="AlphaFoldDB" id="A0AAV5LFV5"/>
<protein>
    <recommendedName>
        <fullName evidence="5">P-type ATPase C-terminal domain-containing protein</fullName>
    </recommendedName>
</protein>
<gene>
    <name evidence="6" type="ORF">SLEP1_g43964</name>
</gene>
<dbReference type="GO" id="GO:0046872">
    <property type="term" value="F:metal ion binding"/>
    <property type="evidence" value="ECO:0007669"/>
    <property type="project" value="UniProtKB-KW"/>
</dbReference>
<proteinExistence type="predicted"/>
<evidence type="ECO:0000313" key="7">
    <source>
        <dbReference type="Proteomes" id="UP001054252"/>
    </source>
</evidence>
<organism evidence="6 7">
    <name type="scientific">Rubroshorea leprosula</name>
    <dbReference type="NCBI Taxonomy" id="152421"/>
    <lineage>
        <taxon>Eukaryota</taxon>
        <taxon>Viridiplantae</taxon>
        <taxon>Streptophyta</taxon>
        <taxon>Embryophyta</taxon>
        <taxon>Tracheophyta</taxon>
        <taxon>Spermatophyta</taxon>
        <taxon>Magnoliopsida</taxon>
        <taxon>eudicotyledons</taxon>
        <taxon>Gunneridae</taxon>
        <taxon>Pentapetalae</taxon>
        <taxon>rosids</taxon>
        <taxon>malvids</taxon>
        <taxon>Malvales</taxon>
        <taxon>Dipterocarpaceae</taxon>
        <taxon>Rubroshorea</taxon>
    </lineage>
</organism>
<reference evidence="6 7" key="1">
    <citation type="journal article" date="2021" name="Commun. Biol.">
        <title>The genome of Shorea leprosula (Dipterocarpaceae) highlights the ecological relevance of drought in aseasonal tropical rainforests.</title>
        <authorList>
            <person name="Ng K.K.S."/>
            <person name="Kobayashi M.J."/>
            <person name="Fawcett J.A."/>
            <person name="Hatakeyama M."/>
            <person name="Paape T."/>
            <person name="Ng C.H."/>
            <person name="Ang C.C."/>
            <person name="Tnah L.H."/>
            <person name="Lee C.T."/>
            <person name="Nishiyama T."/>
            <person name="Sese J."/>
            <person name="O'Brien M.J."/>
            <person name="Copetti D."/>
            <person name="Mohd Noor M.I."/>
            <person name="Ong R.C."/>
            <person name="Putra M."/>
            <person name="Sireger I.Z."/>
            <person name="Indrioko S."/>
            <person name="Kosugi Y."/>
            <person name="Izuno A."/>
            <person name="Isagi Y."/>
            <person name="Lee S.L."/>
            <person name="Shimizu K.K."/>
        </authorList>
    </citation>
    <scope>NUCLEOTIDE SEQUENCE [LARGE SCALE GENOMIC DNA]</scope>
    <source>
        <strain evidence="6">214</strain>
    </source>
</reference>
<comment type="subcellular location">
    <subcellularLocation>
        <location evidence="1">Membrane</location>
        <topology evidence="1">Multi-pass membrane protein</topology>
    </subcellularLocation>
</comment>
<dbReference type="EMBL" id="BPVZ01000112">
    <property type="protein sequence ID" value="GKV35741.1"/>
    <property type="molecule type" value="Genomic_DNA"/>
</dbReference>
<evidence type="ECO:0000256" key="2">
    <source>
        <dbReference type="ARBA" id="ARBA00022723"/>
    </source>
</evidence>
<feature type="transmembrane region" description="Helical" evidence="4">
    <location>
        <begin position="39"/>
        <end position="58"/>
    </location>
</feature>
<keyword evidence="7" id="KW-1185">Reference proteome</keyword>
<feature type="transmembrane region" description="Helical" evidence="4">
    <location>
        <begin position="12"/>
        <end position="33"/>
    </location>
</feature>
<keyword evidence="4" id="KW-0472">Membrane</keyword>
<dbReference type="Proteomes" id="UP001054252">
    <property type="component" value="Unassembled WGS sequence"/>
</dbReference>